<reference evidence="1" key="1">
    <citation type="submission" date="2020-05" db="EMBL/GenBank/DDBJ databases">
        <authorList>
            <person name="Chiriac C."/>
            <person name="Salcher M."/>
            <person name="Ghai R."/>
            <person name="Kavagutti S V."/>
        </authorList>
    </citation>
    <scope>NUCLEOTIDE SEQUENCE</scope>
</reference>
<gene>
    <name evidence="1" type="ORF">UFOPK3376_02490</name>
</gene>
<sequence length="340" mass="37786">MEGLPWVRSILSDGTREPFVVAVPSGATADFIWAAIEGDCLAGLAHASIKRGLPATPGQAEAVADRHRLNTAFDLLAEAALHDLHALLAAAGIEWRILKGLATAHLWYDSPDQRHTADVDLLVHEADFWRAIELLGAQWPRAIVFRSRASQAAANQATFVHPSGVEIDLHRWVTGFLPEFRLPESLWWEQPQEFRLSWGEASAMSPDLMAFHVLLHLTSSSVRLTSVADLLRALERDDIDWDRVLGLARGRGLRTPLWWGAERAAVWAQSPRLDDLIARLRPGRLHTLLGPAILQSPLARQIVFHASTPHRARRLIDSLRPTPEFVAWRANEQTAAANGR</sequence>
<name>A0A6J7EYA8_9ZZZZ</name>
<dbReference type="EMBL" id="CAFBLP010000081">
    <property type="protein sequence ID" value="CAB4887401.1"/>
    <property type="molecule type" value="Genomic_DNA"/>
</dbReference>
<proteinExistence type="predicted"/>
<accession>A0A6J7EYA8</accession>
<organism evidence="1">
    <name type="scientific">freshwater metagenome</name>
    <dbReference type="NCBI Taxonomy" id="449393"/>
    <lineage>
        <taxon>unclassified sequences</taxon>
        <taxon>metagenomes</taxon>
        <taxon>ecological metagenomes</taxon>
    </lineage>
</organism>
<dbReference type="Pfam" id="PF14907">
    <property type="entry name" value="NTP_transf_5"/>
    <property type="match status" value="1"/>
</dbReference>
<dbReference type="AlphaFoldDB" id="A0A6J7EYA8"/>
<evidence type="ECO:0000313" key="1">
    <source>
        <dbReference type="EMBL" id="CAB4887401.1"/>
    </source>
</evidence>
<dbReference type="InterPro" id="IPR039498">
    <property type="entry name" value="NTP_transf_5"/>
</dbReference>
<protein>
    <submittedName>
        <fullName evidence="1">Unannotated protein</fullName>
    </submittedName>
</protein>